<dbReference type="InterPro" id="IPR029759">
    <property type="entry name" value="GPX_AS"/>
</dbReference>
<evidence type="ECO:0000313" key="3">
    <source>
        <dbReference type="EMBL" id="CAJ0594776.1"/>
    </source>
</evidence>
<dbReference type="InterPro" id="IPR008042">
    <property type="entry name" value="Retrotrans_Pao"/>
</dbReference>
<organism evidence="3 4">
    <name type="scientific">Cylicocyclus nassatus</name>
    <name type="common">Nematode worm</name>
    <dbReference type="NCBI Taxonomy" id="53992"/>
    <lineage>
        <taxon>Eukaryota</taxon>
        <taxon>Metazoa</taxon>
        <taxon>Ecdysozoa</taxon>
        <taxon>Nematoda</taxon>
        <taxon>Chromadorea</taxon>
        <taxon>Rhabditida</taxon>
        <taxon>Rhabditina</taxon>
        <taxon>Rhabditomorpha</taxon>
        <taxon>Strongyloidea</taxon>
        <taxon>Strongylidae</taxon>
        <taxon>Cylicocyclus</taxon>
    </lineage>
</organism>
<evidence type="ECO:0000256" key="2">
    <source>
        <dbReference type="SAM" id="MobiDB-lite"/>
    </source>
</evidence>
<gene>
    <name evidence="3" type="ORF">CYNAS_LOCUS6759</name>
</gene>
<dbReference type="PROSITE" id="PS00460">
    <property type="entry name" value="GLUTATHIONE_PEROXID_1"/>
    <property type="match status" value="1"/>
</dbReference>
<keyword evidence="4" id="KW-1185">Reference proteome</keyword>
<accession>A0AA36GMJ0</accession>
<evidence type="ECO:0000313" key="4">
    <source>
        <dbReference type="Proteomes" id="UP001176961"/>
    </source>
</evidence>
<dbReference type="Proteomes" id="UP001176961">
    <property type="component" value="Unassembled WGS sequence"/>
</dbReference>
<dbReference type="PANTHER" id="PTHR47331">
    <property type="entry name" value="PHD-TYPE DOMAIN-CONTAINING PROTEIN"/>
    <property type="match status" value="1"/>
</dbReference>
<dbReference type="AlphaFoldDB" id="A0AA36GMJ0"/>
<proteinExistence type="predicted"/>
<protein>
    <submittedName>
        <fullName evidence="3">Uncharacterized protein</fullName>
    </submittedName>
</protein>
<feature type="region of interest" description="Disordered" evidence="2">
    <location>
        <begin position="563"/>
        <end position="586"/>
    </location>
</feature>
<reference evidence="3" key="1">
    <citation type="submission" date="2023-07" db="EMBL/GenBank/DDBJ databases">
        <authorList>
            <consortium name="CYATHOMIX"/>
        </authorList>
    </citation>
    <scope>NUCLEOTIDE SEQUENCE</scope>
    <source>
        <strain evidence="3">N/A</strain>
    </source>
</reference>
<dbReference type="EMBL" id="CATQJL010000112">
    <property type="protein sequence ID" value="CAJ0594776.1"/>
    <property type="molecule type" value="Genomic_DNA"/>
</dbReference>
<sequence length="586" mass="67031">MTTTVRAYKGLMTKRSQVALAWLEESTQRLQHLKGKSTQQEQVKEFTMTVARCDEYLELLEASLTKLTEAFDKLQDTTDEEEDQLDKHAEIAQETIMKLYAHKSNTKQMLQEITTAATLRTSGTDHQCSAAESIEKRDGYYVRLPWKENHPELPDNKALAMKRLAKILEIYQKDPKTLQAYDNIFKEQQEKGIIEEEVNRRILNKSDGHRLVVFNVASQCAIAACAYLTSQEESSIIMAKSKIPSIKTSMTVPKLEMNALTLGVRMSHFICDALEPLCNIKEVILYTDSDIVLGWIHTPPSRQSAGVLVTNRLTEIRRISNDLRGRNTTCLFGHVSTAENPADCGTRGLSSEAFQNHFWWTGPSFTSKPDHSKLNAIEGSETTMMPVETVTLAVTERTSEKELVDLTRFSTLERAQRVLVYVLRFIHRSINHLPHERKVAVQEHISALKGVSMSQTITGVEMQESQMCLIRDHQRIYVDEHQIKSQKDLNIQRDERGVLRCYGRMQQSDVPITAKTPIYIAPRTTLARLIISEMNIEAQRQHKLLLKEISDTKQQIVELARQIKENRRKRPRERSPDRPGPSHSPW</sequence>
<dbReference type="Pfam" id="PF05380">
    <property type="entry name" value="Peptidase_A17"/>
    <property type="match status" value="1"/>
</dbReference>
<evidence type="ECO:0000256" key="1">
    <source>
        <dbReference type="SAM" id="Coils"/>
    </source>
</evidence>
<keyword evidence="1" id="KW-0175">Coiled coil</keyword>
<feature type="coiled-coil region" evidence="1">
    <location>
        <begin position="57"/>
        <end position="84"/>
    </location>
</feature>
<comment type="caution">
    <text evidence="3">The sequence shown here is derived from an EMBL/GenBank/DDBJ whole genome shotgun (WGS) entry which is preliminary data.</text>
</comment>
<name>A0AA36GMJ0_CYLNA</name>